<dbReference type="AlphaFoldDB" id="A0A0D0BQJ8"/>
<reference evidence="1 2" key="1">
    <citation type="submission" date="2014-04" db="EMBL/GenBank/DDBJ databases">
        <authorList>
            <consortium name="DOE Joint Genome Institute"/>
            <person name="Kuo A."/>
            <person name="Ruytinx J."/>
            <person name="Rineau F."/>
            <person name="Colpaert J."/>
            <person name="Kohler A."/>
            <person name="Nagy L.G."/>
            <person name="Floudas D."/>
            <person name="Copeland A."/>
            <person name="Barry K.W."/>
            <person name="Cichocki N."/>
            <person name="Veneault-Fourrey C."/>
            <person name="LaButti K."/>
            <person name="Lindquist E.A."/>
            <person name="Lipzen A."/>
            <person name="Lundell T."/>
            <person name="Morin E."/>
            <person name="Murat C."/>
            <person name="Sun H."/>
            <person name="Tunlid A."/>
            <person name="Henrissat B."/>
            <person name="Grigoriev I.V."/>
            <person name="Hibbett D.S."/>
            <person name="Martin F."/>
            <person name="Nordberg H.P."/>
            <person name="Cantor M.N."/>
            <person name="Hua S.X."/>
        </authorList>
    </citation>
    <scope>NUCLEOTIDE SEQUENCE [LARGE SCALE GENOMIC DNA]</scope>
    <source>
        <strain evidence="1 2">UH-Slu-Lm8-n1</strain>
    </source>
</reference>
<gene>
    <name evidence="1" type="ORF">CY34DRAFT_541733</name>
</gene>
<name>A0A0D0BQJ8_9AGAM</name>
<proteinExistence type="predicted"/>
<reference evidence="2" key="2">
    <citation type="submission" date="2015-01" db="EMBL/GenBank/DDBJ databases">
        <title>Evolutionary Origins and Diversification of the Mycorrhizal Mutualists.</title>
        <authorList>
            <consortium name="DOE Joint Genome Institute"/>
            <consortium name="Mycorrhizal Genomics Consortium"/>
            <person name="Kohler A."/>
            <person name="Kuo A."/>
            <person name="Nagy L.G."/>
            <person name="Floudas D."/>
            <person name="Copeland A."/>
            <person name="Barry K.W."/>
            <person name="Cichocki N."/>
            <person name="Veneault-Fourrey C."/>
            <person name="LaButti K."/>
            <person name="Lindquist E.A."/>
            <person name="Lipzen A."/>
            <person name="Lundell T."/>
            <person name="Morin E."/>
            <person name="Murat C."/>
            <person name="Riley R."/>
            <person name="Ohm R."/>
            <person name="Sun H."/>
            <person name="Tunlid A."/>
            <person name="Henrissat B."/>
            <person name="Grigoriev I.V."/>
            <person name="Hibbett D.S."/>
            <person name="Martin F."/>
        </authorList>
    </citation>
    <scope>NUCLEOTIDE SEQUENCE [LARGE SCALE GENOMIC DNA]</scope>
    <source>
        <strain evidence="2">UH-Slu-Lm8-n1</strain>
    </source>
</reference>
<accession>A0A0D0BQJ8</accession>
<keyword evidence="2" id="KW-1185">Reference proteome</keyword>
<dbReference type="EMBL" id="KN835174">
    <property type="protein sequence ID" value="KIK45368.1"/>
    <property type="molecule type" value="Genomic_DNA"/>
</dbReference>
<evidence type="ECO:0000313" key="2">
    <source>
        <dbReference type="Proteomes" id="UP000054485"/>
    </source>
</evidence>
<protein>
    <submittedName>
        <fullName evidence="1">Uncharacterized protein</fullName>
    </submittedName>
</protein>
<organism evidence="1 2">
    <name type="scientific">Suillus luteus UH-Slu-Lm8-n1</name>
    <dbReference type="NCBI Taxonomy" id="930992"/>
    <lineage>
        <taxon>Eukaryota</taxon>
        <taxon>Fungi</taxon>
        <taxon>Dikarya</taxon>
        <taxon>Basidiomycota</taxon>
        <taxon>Agaricomycotina</taxon>
        <taxon>Agaricomycetes</taxon>
        <taxon>Agaricomycetidae</taxon>
        <taxon>Boletales</taxon>
        <taxon>Suillineae</taxon>
        <taxon>Suillaceae</taxon>
        <taxon>Suillus</taxon>
    </lineage>
</organism>
<dbReference type="InParanoid" id="A0A0D0BQJ8"/>
<sequence>MEGQGLLGECCRPIFEVIARWEMISTNVDSHHLKDIFLQASSLVSAGRWEFTIRSSPVSYSPNRGFLHRSLRWHRGGILFCNLESGLEALALVHATSASARSQLDVDL</sequence>
<dbReference type="HOGENOM" id="CLU_2198753_0_0_1"/>
<evidence type="ECO:0000313" key="1">
    <source>
        <dbReference type="EMBL" id="KIK45368.1"/>
    </source>
</evidence>
<dbReference type="Proteomes" id="UP000054485">
    <property type="component" value="Unassembled WGS sequence"/>
</dbReference>